<reference evidence="2 3" key="1">
    <citation type="submission" date="2015-06" db="EMBL/GenBank/DDBJ databases">
        <title>Draft genome of the ant-associated black yeast Phialophora attae CBS 131958.</title>
        <authorList>
            <person name="Moreno L.F."/>
            <person name="Stielow B.J."/>
            <person name="de Hoog S."/>
            <person name="Vicente V.A."/>
            <person name="Weiss V.A."/>
            <person name="de Vries M."/>
            <person name="Cruz L.M."/>
            <person name="Souza E.M."/>
        </authorList>
    </citation>
    <scope>NUCLEOTIDE SEQUENCE [LARGE SCALE GENOMIC DNA]</scope>
    <source>
        <strain evidence="2 3">CBS 131958</strain>
    </source>
</reference>
<feature type="region of interest" description="Disordered" evidence="1">
    <location>
        <begin position="319"/>
        <end position="346"/>
    </location>
</feature>
<comment type="caution">
    <text evidence="2">The sequence shown here is derived from an EMBL/GenBank/DDBJ whole genome shotgun (WGS) entry which is preliminary data.</text>
</comment>
<feature type="compositionally biased region" description="Basic and acidic residues" evidence="1">
    <location>
        <begin position="39"/>
        <end position="49"/>
    </location>
</feature>
<dbReference type="Proteomes" id="UP000038010">
    <property type="component" value="Unassembled WGS sequence"/>
</dbReference>
<dbReference type="VEuPathDB" id="FungiDB:AB675_10794"/>
<evidence type="ECO:0000256" key="1">
    <source>
        <dbReference type="SAM" id="MobiDB-lite"/>
    </source>
</evidence>
<dbReference type="EMBL" id="LFJN01000011">
    <property type="protein sequence ID" value="KPI40795.1"/>
    <property type="molecule type" value="Genomic_DNA"/>
</dbReference>
<sequence length="346" mass="34780">MSYADPARVPENHRDHNDPSVPFEPTGAVTKDSLAAESLEQHGEFEKNPKAHVLGVEGGKSTLANTDTSGASALPPSSSGAARDGDETTKYPDADAGKADGTTTSEGNYYGGASAGKISSGYDTSNVQTSDYGGDNRGQKEQQAETIKSSQGQSGASGSGSSGATETAALRRSCRRRLSSRLSRKAVAVVLAPERAAAVVAVLQKETVQQSQSASSSSGAGASASASSGVGADTTSSSGPSAGTGIRPHVDAAPNYAARVSGAIPAEGDDPTYKPKGTNLTEGGDIPENVKTFTGNVGGAKDPGRLAEQNFEAINANVAGGGLGRDKEGTTDVGGQYGVLGSEKLQ</sequence>
<feature type="compositionally biased region" description="Basic and acidic residues" evidence="1">
    <location>
        <begin position="8"/>
        <end position="18"/>
    </location>
</feature>
<feature type="compositionally biased region" description="Polar residues" evidence="1">
    <location>
        <begin position="121"/>
        <end position="131"/>
    </location>
</feature>
<dbReference type="AlphaFoldDB" id="A0A0N1HAE2"/>
<organism evidence="2 3">
    <name type="scientific">Cyphellophora attinorum</name>
    <dbReference type="NCBI Taxonomy" id="1664694"/>
    <lineage>
        <taxon>Eukaryota</taxon>
        <taxon>Fungi</taxon>
        <taxon>Dikarya</taxon>
        <taxon>Ascomycota</taxon>
        <taxon>Pezizomycotina</taxon>
        <taxon>Eurotiomycetes</taxon>
        <taxon>Chaetothyriomycetidae</taxon>
        <taxon>Chaetothyriales</taxon>
        <taxon>Cyphellophoraceae</taxon>
        <taxon>Cyphellophora</taxon>
    </lineage>
</organism>
<protein>
    <submittedName>
        <fullName evidence="2">Uncharacterized protein</fullName>
    </submittedName>
</protein>
<feature type="compositionally biased region" description="Low complexity" evidence="1">
    <location>
        <begin position="207"/>
        <end position="245"/>
    </location>
</feature>
<feature type="region of interest" description="Disordered" evidence="1">
    <location>
        <begin position="1"/>
        <end position="187"/>
    </location>
</feature>
<dbReference type="RefSeq" id="XP_018000758.1">
    <property type="nucleotide sequence ID" value="XM_018139588.1"/>
</dbReference>
<feature type="region of interest" description="Disordered" evidence="1">
    <location>
        <begin position="205"/>
        <end position="289"/>
    </location>
</feature>
<proteinExistence type="predicted"/>
<name>A0A0N1HAE2_9EURO</name>
<feature type="compositionally biased region" description="Basic residues" evidence="1">
    <location>
        <begin position="172"/>
        <end position="184"/>
    </location>
</feature>
<gene>
    <name evidence="2" type="ORF">AB675_10794</name>
</gene>
<feature type="compositionally biased region" description="Low complexity" evidence="1">
    <location>
        <begin position="69"/>
        <end position="82"/>
    </location>
</feature>
<keyword evidence="3" id="KW-1185">Reference proteome</keyword>
<accession>A0A0N1HAE2</accession>
<feature type="compositionally biased region" description="Basic and acidic residues" evidence="1">
    <location>
        <begin position="83"/>
        <end position="98"/>
    </location>
</feature>
<dbReference type="OrthoDB" id="5383057at2759"/>
<evidence type="ECO:0000313" key="2">
    <source>
        <dbReference type="EMBL" id="KPI40795.1"/>
    </source>
</evidence>
<evidence type="ECO:0000313" key="3">
    <source>
        <dbReference type="Proteomes" id="UP000038010"/>
    </source>
</evidence>
<dbReference type="GeneID" id="28731468"/>